<feature type="transmembrane region" description="Helical" evidence="10">
    <location>
        <begin position="76"/>
        <end position="100"/>
    </location>
</feature>
<evidence type="ECO:0000256" key="8">
    <source>
        <dbReference type="ARBA" id="ARBA00023136"/>
    </source>
</evidence>
<evidence type="ECO:0000256" key="9">
    <source>
        <dbReference type="ARBA" id="ARBA00023273"/>
    </source>
</evidence>
<keyword evidence="7 10" id="KW-1133">Transmembrane helix</keyword>
<dbReference type="AlphaFoldDB" id="A0A914EBT8"/>
<evidence type="ECO:0000256" key="10">
    <source>
        <dbReference type="SAM" id="Phobius"/>
    </source>
</evidence>
<organism evidence="12 13">
    <name type="scientific">Acrobeloides nanus</name>
    <dbReference type="NCBI Taxonomy" id="290746"/>
    <lineage>
        <taxon>Eukaryota</taxon>
        <taxon>Metazoa</taxon>
        <taxon>Ecdysozoa</taxon>
        <taxon>Nematoda</taxon>
        <taxon>Chromadorea</taxon>
        <taxon>Rhabditida</taxon>
        <taxon>Tylenchina</taxon>
        <taxon>Cephalobomorpha</taxon>
        <taxon>Cephaloboidea</taxon>
        <taxon>Cephalobidae</taxon>
        <taxon>Acrobeloides</taxon>
    </lineage>
</organism>
<accession>A0A914EBT8</accession>
<dbReference type="InterPro" id="IPR057973">
    <property type="entry name" value="TMEM218_N"/>
</dbReference>
<evidence type="ECO:0000256" key="4">
    <source>
        <dbReference type="ARBA" id="ARBA00010775"/>
    </source>
</evidence>
<evidence type="ECO:0000259" key="11">
    <source>
        <dbReference type="Pfam" id="PF25810"/>
    </source>
</evidence>
<dbReference type="GO" id="GO:0016020">
    <property type="term" value="C:membrane"/>
    <property type="evidence" value="ECO:0007669"/>
    <property type="project" value="UniProtKB-SubCell"/>
</dbReference>
<protein>
    <recommendedName>
        <fullName evidence="5">Transmembrane protein 218</fullName>
    </recommendedName>
</protein>
<comment type="subcellular location">
    <subcellularLocation>
        <location evidence="2">Cell projection</location>
        <location evidence="2">Cilium</location>
    </subcellularLocation>
    <subcellularLocation>
        <location evidence="3">Membrane</location>
        <topology evidence="3">Multi-pass membrane protein</topology>
    </subcellularLocation>
</comment>
<dbReference type="WBParaSite" id="ACRNAN_scaffold671.g20710.t1">
    <property type="protein sequence ID" value="ACRNAN_scaffold671.g20710.t1"/>
    <property type="gene ID" value="ACRNAN_scaffold671.g20710"/>
</dbReference>
<evidence type="ECO:0000313" key="12">
    <source>
        <dbReference type="Proteomes" id="UP000887540"/>
    </source>
</evidence>
<keyword evidence="8 10" id="KW-0472">Membrane</keyword>
<comment type="similarity">
    <text evidence="4">Belongs to the TMEM218 family.</text>
</comment>
<proteinExistence type="inferred from homology"/>
<dbReference type="InterPro" id="IPR026771">
    <property type="entry name" value="Tmem218"/>
</dbReference>
<keyword evidence="9" id="KW-0966">Cell projection</keyword>
<feature type="transmembrane region" description="Helical" evidence="10">
    <location>
        <begin position="6"/>
        <end position="27"/>
    </location>
</feature>
<evidence type="ECO:0000256" key="2">
    <source>
        <dbReference type="ARBA" id="ARBA00004138"/>
    </source>
</evidence>
<evidence type="ECO:0000256" key="1">
    <source>
        <dbReference type="ARBA" id="ARBA00003173"/>
    </source>
</evidence>
<dbReference type="PANTHER" id="PTHR31622:SF1">
    <property type="entry name" value="TRANSMEMBRANE PROTEIN 218"/>
    <property type="match status" value="1"/>
</dbReference>
<reference evidence="13" key="1">
    <citation type="submission" date="2022-11" db="UniProtKB">
        <authorList>
            <consortium name="WormBaseParasite"/>
        </authorList>
    </citation>
    <scope>IDENTIFICATION</scope>
</reference>
<feature type="transmembrane region" description="Helical" evidence="10">
    <location>
        <begin position="39"/>
        <end position="56"/>
    </location>
</feature>
<feature type="domain" description="Transmembrane protein 218 N-terminal" evidence="11">
    <location>
        <begin position="1"/>
        <end position="57"/>
    </location>
</feature>
<keyword evidence="12" id="KW-1185">Reference proteome</keyword>
<evidence type="ECO:0000256" key="6">
    <source>
        <dbReference type="ARBA" id="ARBA00022692"/>
    </source>
</evidence>
<sequence>MSARIAGLGLGVIILTTLWAICLALFIIMSRRRGIQSGFAYIVLALLITVILYFWPKHLCEPKAQIETSDSMKIDYLAIPRIVFIVILSILLIIMGINFVRLSLMNPVHAKPLKSTKNY</sequence>
<evidence type="ECO:0000256" key="3">
    <source>
        <dbReference type="ARBA" id="ARBA00004141"/>
    </source>
</evidence>
<dbReference type="Pfam" id="PF25810">
    <property type="entry name" value="TMEM218_N"/>
    <property type="match status" value="1"/>
</dbReference>
<keyword evidence="6 10" id="KW-0812">Transmembrane</keyword>
<evidence type="ECO:0000256" key="5">
    <source>
        <dbReference type="ARBA" id="ARBA00015054"/>
    </source>
</evidence>
<dbReference type="GO" id="GO:0005929">
    <property type="term" value="C:cilium"/>
    <property type="evidence" value="ECO:0007669"/>
    <property type="project" value="UniProtKB-SubCell"/>
</dbReference>
<dbReference type="PANTHER" id="PTHR31622">
    <property type="entry name" value="TRANSMEMBRANE PROTEIN 218"/>
    <property type="match status" value="1"/>
</dbReference>
<evidence type="ECO:0000256" key="7">
    <source>
        <dbReference type="ARBA" id="ARBA00022989"/>
    </source>
</evidence>
<dbReference type="Proteomes" id="UP000887540">
    <property type="component" value="Unplaced"/>
</dbReference>
<evidence type="ECO:0000313" key="13">
    <source>
        <dbReference type="WBParaSite" id="ACRNAN_scaffold671.g20710.t1"/>
    </source>
</evidence>
<name>A0A914EBT8_9BILA</name>
<comment type="function">
    <text evidence="1">May be involved in ciliary biogenesis or function.</text>
</comment>